<proteinExistence type="predicted"/>
<dbReference type="Proteomes" id="UP001295684">
    <property type="component" value="Unassembled WGS sequence"/>
</dbReference>
<gene>
    <name evidence="2" type="ORF">ECRASSUSDP1_LOCUS13357</name>
</gene>
<evidence type="ECO:0000313" key="3">
    <source>
        <dbReference type="Proteomes" id="UP001295684"/>
    </source>
</evidence>
<feature type="compositionally biased region" description="Basic and acidic residues" evidence="1">
    <location>
        <begin position="84"/>
        <end position="101"/>
    </location>
</feature>
<feature type="compositionally biased region" description="Basic and acidic residues" evidence="1">
    <location>
        <begin position="55"/>
        <end position="64"/>
    </location>
</feature>
<sequence length="393" mass="45718">MEHPDKFEQLVQKPIKAETDAQNVQKMSQASQDPPKPEAVSERDENIDQSSQSHNSEKKNETELILKNSSVLVRKRKAVTSKKIGSDKKSKNYDSDNDSKVQDMDSNLKAEFLYHDSYALPDLTDYLQGYIKIIVAREYLTNQNKAIIKRQIWGNEFYSSNSDIVCILQHCGAFKLQELPPKYQGLAVYFKVSRNRNNYASHFKNGVRSRRTQSFDGHSLKFETAIELVNLGPQEKLNSLASRMSTKRSIRRKQKQARKALESEQDMSIVFNLSGEPMNKFNLGEFGDRRHIDRRVSETIQKEVLYLETYAKRYEVSFDPHKKLYNVKEVQKPLLKDLVYMYKAGVPLPETDVKEVLTDLEWKEFLWGDHSLRIRDSLKLNYINGYMYIPIPE</sequence>
<name>A0AAD1UUD8_EUPCR</name>
<dbReference type="InterPro" id="IPR036609">
    <property type="entry name" value="LCCL_sf"/>
</dbReference>
<accession>A0AAD1UUD8</accession>
<evidence type="ECO:0000313" key="2">
    <source>
        <dbReference type="EMBL" id="CAI2372030.1"/>
    </source>
</evidence>
<dbReference type="Pfam" id="PF08642">
    <property type="entry name" value="Rxt3"/>
    <property type="match status" value="1"/>
</dbReference>
<feature type="region of interest" description="Disordered" evidence="1">
    <location>
        <begin position="82"/>
        <end position="101"/>
    </location>
</feature>
<dbReference type="InterPro" id="IPR013951">
    <property type="entry name" value="Rxt3"/>
</dbReference>
<feature type="region of interest" description="Disordered" evidence="1">
    <location>
        <begin position="1"/>
        <end position="64"/>
    </location>
</feature>
<dbReference type="EMBL" id="CAMPGE010013292">
    <property type="protein sequence ID" value="CAI2372030.1"/>
    <property type="molecule type" value="Genomic_DNA"/>
</dbReference>
<evidence type="ECO:0000256" key="1">
    <source>
        <dbReference type="SAM" id="MobiDB-lite"/>
    </source>
</evidence>
<feature type="compositionally biased region" description="Basic and acidic residues" evidence="1">
    <location>
        <begin position="35"/>
        <end position="46"/>
    </location>
</feature>
<protein>
    <submittedName>
        <fullName evidence="2">Uncharacterized protein</fullName>
    </submittedName>
</protein>
<reference evidence="2" key="1">
    <citation type="submission" date="2023-07" db="EMBL/GenBank/DDBJ databases">
        <authorList>
            <consortium name="AG Swart"/>
            <person name="Singh M."/>
            <person name="Singh A."/>
            <person name="Seah K."/>
            <person name="Emmerich C."/>
        </authorList>
    </citation>
    <scope>NUCLEOTIDE SEQUENCE</scope>
    <source>
        <strain evidence="2">DP1</strain>
    </source>
</reference>
<comment type="caution">
    <text evidence="2">The sequence shown here is derived from an EMBL/GenBank/DDBJ whole genome shotgun (WGS) entry which is preliminary data.</text>
</comment>
<dbReference type="AlphaFoldDB" id="A0AAD1UUD8"/>
<keyword evidence="3" id="KW-1185">Reference proteome</keyword>
<feature type="compositionally biased region" description="Polar residues" evidence="1">
    <location>
        <begin position="20"/>
        <end position="32"/>
    </location>
</feature>
<dbReference type="Gene3D" id="2.170.130.20">
    <property type="entry name" value="LCCL-like domain"/>
    <property type="match status" value="1"/>
</dbReference>
<organism evidence="2 3">
    <name type="scientific">Euplotes crassus</name>
    <dbReference type="NCBI Taxonomy" id="5936"/>
    <lineage>
        <taxon>Eukaryota</taxon>
        <taxon>Sar</taxon>
        <taxon>Alveolata</taxon>
        <taxon>Ciliophora</taxon>
        <taxon>Intramacronucleata</taxon>
        <taxon>Spirotrichea</taxon>
        <taxon>Hypotrichia</taxon>
        <taxon>Euplotida</taxon>
        <taxon>Euplotidae</taxon>
        <taxon>Moneuplotes</taxon>
    </lineage>
</organism>